<name>A0A0P1GLR7_9RHOB</name>
<evidence type="ECO:0000256" key="1">
    <source>
        <dbReference type="SAM" id="SignalP"/>
    </source>
</evidence>
<reference evidence="2 3" key="1">
    <citation type="submission" date="2015-09" db="EMBL/GenBank/DDBJ databases">
        <authorList>
            <consortium name="Swine Surveillance"/>
        </authorList>
    </citation>
    <scope>NUCLEOTIDE SEQUENCE [LARGE SCALE GENOMIC DNA]</scope>
    <source>
        <strain evidence="2 3">CECT 8383</strain>
    </source>
</reference>
<evidence type="ECO:0000313" key="3">
    <source>
        <dbReference type="Proteomes" id="UP000051681"/>
    </source>
</evidence>
<dbReference type="EMBL" id="CYSF01000002">
    <property type="protein sequence ID" value="CUH83094.1"/>
    <property type="molecule type" value="Genomic_DNA"/>
</dbReference>
<sequence>MIGGMRSSLLCVLTLVPVISHAGCQPAETLALSCTLSNGGQLALCWTPQQARLAYDKAPEVPAEVGVPLGDVTGLTSSDWASSTLISVGASYEVYLSGQIAGLNLIRDGGSPTSYICATGTVTGSLANLNEAAIYAPSSKED</sequence>
<proteinExistence type="predicted"/>
<keyword evidence="1" id="KW-0732">Signal</keyword>
<organism evidence="2 3">
    <name type="scientific">Thalassovita mediterranea</name>
    <dbReference type="NCBI Taxonomy" id="340021"/>
    <lineage>
        <taxon>Bacteria</taxon>
        <taxon>Pseudomonadati</taxon>
        <taxon>Pseudomonadota</taxon>
        <taxon>Alphaproteobacteria</taxon>
        <taxon>Rhodobacterales</taxon>
        <taxon>Roseobacteraceae</taxon>
        <taxon>Thalassovita</taxon>
    </lineage>
</organism>
<feature type="signal peptide" evidence="1">
    <location>
        <begin position="1"/>
        <end position="22"/>
    </location>
</feature>
<dbReference type="STRING" id="340021.TM5383_00276"/>
<evidence type="ECO:0000313" key="2">
    <source>
        <dbReference type="EMBL" id="CUH83094.1"/>
    </source>
</evidence>
<feature type="chain" id="PRO_5006063566" evidence="1">
    <location>
        <begin position="23"/>
        <end position="142"/>
    </location>
</feature>
<dbReference type="AlphaFoldDB" id="A0A0P1GLR7"/>
<gene>
    <name evidence="2" type="ORF">TM5383_00276</name>
</gene>
<dbReference type="Proteomes" id="UP000051681">
    <property type="component" value="Unassembled WGS sequence"/>
</dbReference>
<keyword evidence="3" id="KW-1185">Reference proteome</keyword>
<accession>A0A0P1GLR7</accession>
<protein>
    <submittedName>
        <fullName evidence="2">Uncharacterized protein</fullName>
    </submittedName>
</protein>